<feature type="transmembrane region" description="Helical" evidence="10">
    <location>
        <begin position="67"/>
        <end position="91"/>
    </location>
</feature>
<evidence type="ECO:0000256" key="7">
    <source>
        <dbReference type="ARBA" id="ARBA00023065"/>
    </source>
</evidence>
<evidence type="ECO:0000256" key="1">
    <source>
        <dbReference type="ARBA" id="ARBA00004651"/>
    </source>
</evidence>
<comment type="function">
    <text evidence="10">Channel that opens in response to stretch forces in the membrane lipid bilayer. May participate in the regulation of osmotic pressure changes within the cell.</text>
</comment>
<evidence type="ECO:0000256" key="8">
    <source>
        <dbReference type="ARBA" id="ARBA00023136"/>
    </source>
</evidence>
<evidence type="ECO:0000256" key="3">
    <source>
        <dbReference type="ARBA" id="ARBA00022448"/>
    </source>
</evidence>
<keyword evidence="3 10" id="KW-0813">Transport</keyword>
<organism evidence="11 12">
    <name type="scientific">Rhodovulum euryhalinum</name>
    <dbReference type="NCBI Taxonomy" id="35805"/>
    <lineage>
        <taxon>Bacteria</taxon>
        <taxon>Pseudomonadati</taxon>
        <taxon>Pseudomonadota</taxon>
        <taxon>Alphaproteobacteria</taxon>
        <taxon>Rhodobacterales</taxon>
        <taxon>Paracoccaceae</taxon>
        <taxon>Rhodovulum</taxon>
    </lineage>
</organism>
<dbReference type="GO" id="GO:0008381">
    <property type="term" value="F:mechanosensitive monoatomic ion channel activity"/>
    <property type="evidence" value="ECO:0007669"/>
    <property type="project" value="UniProtKB-UniRule"/>
</dbReference>
<dbReference type="GO" id="GO:0005886">
    <property type="term" value="C:plasma membrane"/>
    <property type="evidence" value="ECO:0007669"/>
    <property type="project" value="UniProtKB-SubCell"/>
</dbReference>
<dbReference type="InterPro" id="IPR001185">
    <property type="entry name" value="MS_channel"/>
</dbReference>
<dbReference type="PANTHER" id="PTHR30266">
    <property type="entry name" value="MECHANOSENSITIVE CHANNEL MSCL"/>
    <property type="match status" value="1"/>
</dbReference>
<evidence type="ECO:0000256" key="4">
    <source>
        <dbReference type="ARBA" id="ARBA00022475"/>
    </source>
</evidence>
<keyword evidence="9 10" id="KW-0407">Ion channel</keyword>
<comment type="similarity">
    <text evidence="2 10">Belongs to the MscL family.</text>
</comment>
<dbReference type="SUPFAM" id="SSF81330">
    <property type="entry name" value="Gated mechanosensitive channel"/>
    <property type="match status" value="1"/>
</dbReference>
<accession>A0A4R2KMI2</accession>
<name>A0A4R2KMI2_9RHOB</name>
<evidence type="ECO:0000313" key="12">
    <source>
        <dbReference type="Proteomes" id="UP000295142"/>
    </source>
</evidence>
<reference evidence="11 12" key="1">
    <citation type="submission" date="2019-03" db="EMBL/GenBank/DDBJ databases">
        <title>Genomic Encyclopedia of Type Strains, Phase IV (KMG-IV): sequencing the most valuable type-strain genomes for metagenomic binning, comparative biology and taxonomic classification.</title>
        <authorList>
            <person name="Goeker M."/>
        </authorList>
    </citation>
    <scope>NUCLEOTIDE SEQUENCE [LARGE SCALE GENOMIC DNA]</scope>
    <source>
        <strain evidence="11 12">DSM 4868</strain>
    </source>
</reference>
<dbReference type="PRINTS" id="PR01264">
    <property type="entry name" value="MECHCHANNEL"/>
</dbReference>
<sequence>MLKEFRDFIARGNVMDMAVGIIIGAAFTAIVTSLVEDLINPIIGLFMGGVDFSGMGIRIGEGDNAGVFAYGNFITALINFLIIAWVVFLLVKMVNKVKDMAMKAEQASAETPAGPTQEDLLMEIRDALKARG</sequence>
<comment type="caution">
    <text evidence="11">The sequence shown here is derived from an EMBL/GenBank/DDBJ whole genome shotgun (WGS) entry which is preliminary data.</text>
</comment>
<dbReference type="OrthoDB" id="9810350at2"/>
<dbReference type="InterPro" id="IPR019823">
    <property type="entry name" value="Mechanosensitive_channel_CS"/>
</dbReference>
<dbReference type="InterPro" id="IPR037673">
    <property type="entry name" value="MSC/AndL"/>
</dbReference>
<dbReference type="InterPro" id="IPR036019">
    <property type="entry name" value="MscL_channel"/>
</dbReference>
<dbReference type="NCBIfam" id="NF001843">
    <property type="entry name" value="PRK00567.1-4"/>
    <property type="match status" value="1"/>
</dbReference>
<dbReference type="Gene3D" id="1.10.1200.120">
    <property type="entry name" value="Large-conductance mechanosensitive channel, MscL, domain 1"/>
    <property type="match status" value="1"/>
</dbReference>
<keyword evidence="4 10" id="KW-1003">Cell membrane</keyword>
<keyword evidence="7 10" id="KW-0406">Ion transport</keyword>
<keyword evidence="8 10" id="KW-0472">Membrane</keyword>
<keyword evidence="10" id="KW-0997">Cell inner membrane</keyword>
<keyword evidence="6 10" id="KW-1133">Transmembrane helix</keyword>
<dbReference type="Pfam" id="PF01741">
    <property type="entry name" value="MscL"/>
    <property type="match status" value="1"/>
</dbReference>
<gene>
    <name evidence="10" type="primary">mscL</name>
    <name evidence="11" type="ORF">EV655_10551</name>
</gene>
<dbReference type="Proteomes" id="UP000295142">
    <property type="component" value="Unassembled WGS sequence"/>
</dbReference>
<protein>
    <recommendedName>
        <fullName evidence="10">Large-conductance mechanosensitive channel</fullName>
    </recommendedName>
</protein>
<dbReference type="EMBL" id="SLWW01000005">
    <property type="protein sequence ID" value="TCO71946.1"/>
    <property type="molecule type" value="Genomic_DNA"/>
</dbReference>
<evidence type="ECO:0000256" key="2">
    <source>
        <dbReference type="ARBA" id="ARBA00007254"/>
    </source>
</evidence>
<keyword evidence="5 10" id="KW-0812">Transmembrane</keyword>
<dbReference type="AlphaFoldDB" id="A0A4R2KMI2"/>
<dbReference type="PANTHER" id="PTHR30266:SF2">
    <property type="entry name" value="LARGE-CONDUCTANCE MECHANOSENSITIVE CHANNEL"/>
    <property type="match status" value="1"/>
</dbReference>
<feature type="transmembrane region" description="Helical" evidence="10">
    <location>
        <begin position="21"/>
        <end position="47"/>
    </location>
</feature>
<proteinExistence type="inferred from homology"/>
<keyword evidence="12" id="KW-1185">Reference proteome</keyword>
<comment type="subunit">
    <text evidence="10">Homopentamer.</text>
</comment>
<dbReference type="HAMAP" id="MF_00115">
    <property type="entry name" value="MscL"/>
    <property type="match status" value="1"/>
</dbReference>
<comment type="subcellular location">
    <subcellularLocation>
        <location evidence="10">Cell inner membrane</location>
        <topology evidence="10">Multi-pass membrane protein</topology>
    </subcellularLocation>
    <subcellularLocation>
        <location evidence="1">Cell membrane</location>
        <topology evidence="1">Multi-pass membrane protein</topology>
    </subcellularLocation>
</comment>
<evidence type="ECO:0000256" key="10">
    <source>
        <dbReference type="HAMAP-Rule" id="MF_00115"/>
    </source>
</evidence>
<evidence type="ECO:0000313" key="11">
    <source>
        <dbReference type="EMBL" id="TCO71946.1"/>
    </source>
</evidence>
<dbReference type="PROSITE" id="PS01327">
    <property type="entry name" value="MSCL"/>
    <property type="match status" value="1"/>
</dbReference>
<evidence type="ECO:0000256" key="9">
    <source>
        <dbReference type="ARBA" id="ARBA00023303"/>
    </source>
</evidence>
<dbReference type="NCBIfam" id="TIGR00220">
    <property type="entry name" value="mscL"/>
    <property type="match status" value="1"/>
</dbReference>
<evidence type="ECO:0000256" key="5">
    <source>
        <dbReference type="ARBA" id="ARBA00022692"/>
    </source>
</evidence>
<evidence type="ECO:0000256" key="6">
    <source>
        <dbReference type="ARBA" id="ARBA00022989"/>
    </source>
</evidence>